<feature type="compositionally biased region" description="Low complexity" evidence="1">
    <location>
        <begin position="417"/>
        <end position="430"/>
    </location>
</feature>
<feature type="compositionally biased region" description="Basic and acidic residues" evidence="1">
    <location>
        <begin position="603"/>
        <end position="615"/>
    </location>
</feature>
<dbReference type="PANTHER" id="PTHR21119:SF8">
    <property type="entry name" value="PHOSPHOLIPID TRANSFER PROTEIN C2CD2L"/>
    <property type="match status" value="1"/>
</dbReference>
<feature type="compositionally biased region" description="Basic and acidic residues" evidence="1">
    <location>
        <begin position="822"/>
        <end position="838"/>
    </location>
</feature>
<dbReference type="InterPro" id="IPR035892">
    <property type="entry name" value="C2_domain_sf"/>
</dbReference>
<feature type="compositionally biased region" description="Polar residues" evidence="1">
    <location>
        <begin position="773"/>
        <end position="785"/>
    </location>
</feature>
<dbReference type="GO" id="GO:0035774">
    <property type="term" value="P:positive regulation of insulin secretion involved in cellular response to glucose stimulus"/>
    <property type="evidence" value="ECO:0007669"/>
    <property type="project" value="TreeGrafter"/>
</dbReference>
<feature type="compositionally biased region" description="Basic and acidic residues" evidence="1">
    <location>
        <begin position="631"/>
        <end position="641"/>
    </location>
</feature>
<dbReference type="InterPro" id="IPR040885">
    <property type="entry name" value="SMP_C2CD2L"/>
</dbReference>
<evidence type="ECO:0000313" key="5">
    <source>
        <dbReference type="Proteomes" id="UP000710432"/>
    </source>
</evidence>
<dbReference type="InterPro" id="IPR039934">
    <property type="entry name" value="C2CD2/C2CD2L"/>
</dbReference>
<evidence type="ECO:0000259" key="3">
    <source>
        <dbReference type="PROSITE" id="PS50004"/>
    </source>
</evidence>
<feature type="region of interest" description="Disordered" evidence="1">
    <location>
        <begin position="450"/>
        <end position="505"/>
    </location>
</feature>
<dbReference type="GO" id="GO:0098592">
    <property type="term" value="C:cytoplasmic side of apical plasma membrane"/>
    <property type="evidence" value="ECO:0007669"/>
    <property type="project" value="TreeGrafter"/>
</dbReference>
<feature type="transmembrane region" description="Helical" evidence="2">
    <location>
        <begin position="12"/>
        <end position="31"/>
    </location>
</feature>
<protein>
    <submittedName>
        <fullName evidence="4">C2 domain-containing protein 2-like</fullName>
    </submittedName>
</protein>
<feature type="compositionally biased region" description="Acidic residues" evidence="1">
    <location>
        <begin position="760"/>
        <end position="769"/>
    </location>
</feature>
<comment type="caution">
    <text evidence="4">The sequence shown here is derived from an EMBL/GenBank/DDBJ whole genome shotgun (WGS) entry which is preliminary data.</text>
</comment>
<feature type="region of interest" description="Disordered" evidence="1">
    <location>
        <begin position="758"/>
        <end position="838"/>
    </location>
</feature>
<feature type="compositionally biased region" description="Low complexity" evidence="1">
    <location>
        <begin position="483"/>
        <end position="504"/>
    </location>
</feature>
<dbReference type="InterPro" id="IPR000008">
    <property type="entry name" value="C2_dom"/>
</dbReference>
<dbReference type="GO" id="GO:0035091">
    <property type="term" value="F:phosphatidylinositol binding"/>
    <property type="evidence" value="ECO:0007669"/>
    <property type="project" value="TreeGrafter"/>
</dbReference>
<keyword evidence="2" id="KW-1133">Transmembrane helix</keyword>
<dbReference type="AlphaFoldDB" id="A0A8J6L967"/>
<gene>
    <name evidence="4" type="ORF">LTLLF_111560</name>
</gene>
<dbReference type="Proteomes" id="UP000710432">
    <property type="component" value="Unassembled WGS sequence"/>
</dbReference>
<dbReference type="PROSITE" id="PS50004">
    <property type="entry name" value="C2"/>
    <property type="match status" value="1"/>
</dbReference>
<dbReference type="CDD" id="cd21683">
    <property type="entry name" value="SMP_C2CD2L"/>
    <property type="match status" value="1"/>
</dbReference>
<sequence length="838" mass="90566">MDPGWGQQDVGWAALLVLFAASLLTVLGWLLQYARGLWLSRAGGGQDSRPTSAAEPGGSLRELGVWRSLLRLRAIRTGASEETGVRGLLASLFAFKSFRENWQRAWVRALNEQACRDGSSIQIAFEEIPQLPPRASISHVTCVDQSERTMVLHCQLSAEEVRFPVSVTQQSPAAVSMETYHVTLTLPPTQLEVSLEEIPDEGLLVSWAFTDRPDLSLTVLPKLQTRERDEEQAELSTVEELIKDAIVSTQPAMMVNLRACPAPGGLGPSEKLPMLSQAQPVIPRPTRLLLRQLRASHLGSELGGTEELCCAAELDNPMQQKWTKPMKAGPEVEWTEDLALDLGPQSRELTLKVLRSSGCGDAELLGQATLPVGSPSKPLSRRQVCPLTPGPGSSLSPAATMTAELHYEQGSPRNLGTPTSSTPRTSITPTKKIELDRTIMPDGTIVTTVTTVQSRPRVDGKLDSPSRSPSKVEVTEKMTTVLSESSGPSNASHSSSPGESHLSNGLDPVAETAIRQLTEPSGRAAKKTPTKRSTLIISGVSKVPIAQDELALSLGYAASMEASMQDDAGASGGPSSPPSDPSATSPGPLDALSSPTSVQEADETTRSDISERPSVDDVESETGSTGALETRSLKDHKGPRKENLGLQCEWGSCSFVCSAMEEFFEHVTQHLQEHVHGSKEEEEEDPLGHFFIFCCSVAFFSRYKEHEDGYMRLQLVRYESVELTQQLLQQLQEGSDPGVALNESSLQGIVLETVLAGAGPEEEMEEEDRVEGTATSASQDNSSSAVHMDDQTDSQGQQEIVYYVLSEAPGEPPPVSELPSRAMEKLKEVPEKPEVQMA</sequence>
<dbReference type="Pfam" id="PF18696">
    <property type="entry name" value="SMP_C2CD2L"/>
    <property type="match status" value="1"/>
</dbReference>
<dbReference type="SUPFAM" id="SSF49562">
    <property type="entry name" value="C2 domain (Calcium/lipid-binding domain, CaLB)"/>
    <property type="match status" value="1"/>
</dbReference>
<accession>A0A8J6L967</accession>
<feature type="region of interest" description="Disordered" evidence="1">
    <location>
        <begin position="564"/>
        <end position="641"/>
    </location>
</feature>
<organism evidence="4 5">
    <name type="scientific">Microtus ochrogaster</name>
    <name type="common">Prairie vole</name>
    <dbReference type="NCBI Taxonomy" id="79684"/>
    <lineage>
        <taxon>Eukaryota</taxon>
        <taxon>Metazoa</taxon>
        <taxon>Chordata</taxon>
        <taxon>Craniata</taxon>
        <taxon>Vertebrata</taxon>
        <taxon>Euteleostomi</taxon>
        <taxon>Mammalia</taxon>
        <taxon>Eutheria</taxon>
        <taxon>Euarchontoglires</taxon>
        <taxon>Glires</taxon>
        <taxon>Rodentia</taxon>
        <taxon>Myomorpha</taxon>
        <taxon>Muroidea</taxon>
        <taxon>Cricetidae</taxon>
        <taxon>Arvicolinae</taxon>
        <taxon>Microtus</taxon>
    </lineage>
</organism>
<dbReference type="EMBL" id="JAATJU010004698">
    <property type="protein sequence ID" value="KAH0519562.1"/>
    <property type="molecule type" value="Genomic_DNA"/>
</dbReference>
<proteinExistence type="predicted"/>
<feature type="region of interest" description="Disordered" evidence="1">
    <location>
        <begin position="409"/>
        <end position="430"/>
    </location>
</feature>
<reference evidence="4" key="1">
    <citation type="submission" date="2020-03" db="EMBL/GenBank/DDBJ databases">
        <title>Studies in the Genomics of Life Span.</title>
        <authorList>
            <person name="Glass D."/>
        </authorList>
    </citation>
    <scope>NUCLEOTIDE SEQUENCE</scope>
    <source>
        <strain evidence="4">LTLLF</strain>
        <tissue evidence="4">Muscle</tissue>
    </source>
</reference>
<evidence type="ECO:0000313" key="4">
    <source>
        <dbReference type="EMBL" id="KAH0519562.1"/>
    </source>
</evidence>
<name>A0A8J6L967_MICOH</name>
<feature type="domain" description="C2" evidence="3">
    <location>
        <begin position="268"/>
        <end position="389"/>
    </location>
</feature>
<keyword evidence="2" id="KW-0812">Transmembrane</keyword>
<dbReference type="GO" id="GO:0008526">
    <property type="term" value="F:phosphatidylinositol transfer activity"/>
    <property type="evidence" value="ECO:0007669"/>
    <property type="project" value="TreeGrafter"/>
</dbReference>
<evidence type="ECO:0000256" key="2">
    <source>
        <dbReference type="SAM" id="Phobius"/>
    </source>
</evidence>
<dbReference type="PANTHER" id="PTHR21119">
    <property type="entry name" value="C2 DOMAIN-CONTAINING PROTEIN"/>
    <property type="match status" value="1"/>
</dbReference>
<evidence type="ECO:0000256" key="1">
    <source>
        <dbReference type="SAM" id="MobiDB-lite"/>
    </source>
</evidence>
<keyword evidence="2" id="KW-0472">Membrane</keyword>